<reference evidence="2 3" key="1">
    <citation type="submission" date="2019-05" db="EMBL/GenBank/DDBJ databases">
        <title>Flagellimonas sp. AsT0115, sp. nov., isolated from a marine red algae, Asparagopsis taxiformis.</title>
        <authorList>
            <person name="Kim J."/>
            <person name="Jeong S.E."/>
            <person name="Jeon C.O."/>
        </authorList>
    </citation>
    <scope>NUCLEOTIDE SEQUENCE [LARGE SCALE GENOMIC DNA]</scope>
    <source>
        <strain evidence="2 3">AsT0115</strain>
    </source>
</reference>
<accession>A0ABY2WHK2</accession>
<gene>
    <name evidence="2" type="ORF">FGG15_18295</name>
</gene>
<dbReference type="EMBL" id="VCNI01000004">
    <property type="protein sequence ID" value="TMU50748.1"/>
    <property type="molecule type" value="Genomic_DNA"/>
</dbReference>
<comment type="caution">
    <text evidence="2">The sequence shown here is derived from an EMBL/GenBank/DDBJ whole genome shotgun (WGS) entry which is preliminary data.</text>
</comment>
<feature type="domain" description="EcxA zinc-binding" evidence="1">
    <location>
        <begin position="373"/>
        <end position="680"/>
    </location>
</feature>
<evidence type="ECO:0000313" key="2">
    <source>
        <dbReference type="EMBL" id="TMU50748.1"/>
    </source>
</evidence>
<dbReference type="PANTHER" id="PTHR38478">
    <property type="entry name" value="PEPTIDASE M1A AND M12B"/>
    <property type="match status" value="1"/>
</dbReference>
<proteinExistence type="predicted"/>
<dbReference type="PANTHER" id="PTHR38478:SF1">
    <property type="entry name" value="ZINC DEPENDENT METALLOPROTEASE DOMAIN LIPOPROTEIN"/>
    <property type="match status" value="1"/>
</dbReference>
<dbReference type="InterPro" id="IPR032534">
    <property type="entry name" value="EcxA_zinc-bd"/>
</dbReference>
<name>A0ABY2WHK2_9FLAO</name>
<dbReference type="Pfam" id="PF16313">
    <property type="entry name" value="DUF4953"/>
    <property type="match status" value="1"/>
</dbReference>
<dbReference type="SUPFAM" id="SSF55486">
    <property type="entry name" value="Metalloproteases ('zincins'), catalytic domain"/>
    <property type="match status" value="1"/>
</dbReference>
<dbReference type="Proteomes" id="UP000751614">
    <property type="component" value="Unassembled WGS sequence"/>
</dbReference>
<sequence>MKHFILIYLWVLPILGSALDSKIGEMGGVNFYEPHEQDSFLTSTLIRGRLYLDIPEEVLGKPILWTRIGSSNQYESKQVVFTRFRDDILMEEHRIWSESGIWIPLKEDKSLEKNIMGIFPMLKGHGESRGCRIDITDILLGSTIAWKRARGGPLVSNMSQILDHKNSGHKVIVKTRRCVLKNEVRLSNTVYFSFYALPKPMDIRRFDYRMGFRYEDVGSMGNATKNYIASIARWRLEKLHQGKETSVPVKPITFVMSPNIPIKWRPYVKAGIEEWLPSFESAGFKDAIVVREVDTLDNWDRYGLDHSIIRWNRSQNVRTYRDGSGGSTVAMVIDLRSGEIIKSDILLGSSLEHLTDQYFIRCAALDKRALSFPFPDELMGELIQSLVAHEAGHTFGIKDNHYGEYSYPVNKMGDASWLETMGHTTSIMTYARHNNIAQPKDSVPPSLLIQKVGPTDNYYIQWAYTAFSKEMSPEEETSVLERIIRWQDSIPWFRYNTSQYEIIGPAATNEVVETNDPVIGTSLALKNLKRALELLPEACQDLKDNTTMERIYTKALELWYYNMKSVISLLGGYEIFYKSMDQPGNMYTPIPLESQKEALDFLIANAFDPPNWLVRPDFMVKIRYSTYPDKVTADQQRLLLELLRPQRMKRFEQMETINGYERTLQWYLENLQKGLFKELIENSDYVKPRRQEIQMTYIERLIWAIGQERKHFDPTKKALDHTDYTRGLMMGQLKVLRKEIKKSIKRNRGTQSLGHWKRCLSKLDKLLEP</sequence>
<evidence type="ECO:0000259" key="1">
    <source>
        <dbReference type="Pfam" id="PF16313"/>
    </source>
</evidence>
<evidence type="ECO:0000313" key="3">
    <source>
        <dbReference type="Proteomes" id="UP000751614"/>
    </source>
</evidence>
<protein>
    <recommendedName>
        <fullName evidence="1">EcxA zinc-binding domain-containing protein</fullName>
    </recommendedName>
</protein>
<keyword evidence="3" id="KW-1185">Reference proteome</keyword>
<dbReference type="RefSeq" id="WP_138839055.1">
    <property type="nucleotide sequence ID" value="NZ_VCNI01000004.1"/>
</dbReference>
<organism evidence="2 3">
    <name type="scientific">Flagellimonas algicola</name>
    <dbReference type="NCBI Taxonomy" id="2583815"/>
    <lineage>
        <taxon>Bacteria</taxon>
        <taxon>Pseudomonadati</taxon>
        <taxon>Bacteroidota</taxon>
        <taxon>Flavobacteriia</taxon>
        <taxon>Flavobacteriales</taxon>
        <taxon>Flavobacteriaceae</taxon>
        <taxon>Flagellimonas</taxon>
    </lineage>
</organism>